<reference evidence="8" key="2">
    <citation type="submission" date="2025-08" db="UniProtKB">
        <authorList>
            <consortium name="Ensembl"/>
        </authorList>
    </citation>
    <scope>IDENTIFICATION</scope>
</reference>
<evidence type="ECO:0000256" key="3">
    <source>
        <dbReference type="ARBA" id="ARBA00023125"/>
    </source>
</evidence>
<dbReference type="FunFam" id="4.10.280.10:FF:000150">
    <property type="entry name" value="Mesoderm posterior protein 1"/>
    <property type="match status" value="1"/>
</dbReference>
<dbReference type="GO" id="GO:0000978">
    <property type="term" value="F:RNA polymerase II cis-regulatory region sequence-specific DNA binding"/>
    <property type="evidence" value="ECO:0007669"/>
    <property type="project" value="TreeGrafter"/>
</dbReference>
<reference evidence="8" key="1">
    <citation type="submission" date="2019-08" db="EMBL/GenBank/DDBJ databases">
        <title>Three high-quality genomes provides insights into domestication of ducks.</title>
        <authorList>
            <person name="Hou Z.C."/>
            <person name="Zhu F."/>
            <person name="Yin Z.T."/>
            <person name="Zhang F."/>
        </authorList>
    </citation>
    <scope>NUCLEOTIDE SEQUENCE [LARGE SCALE GENOMIC DNA]</scope>
</reference>
<keyword evidence="5" id="KW-0539">Nucleus</keyword>
<feature type="region of interest" description="Disordered" evidence="6">
    <location>
        <begin position="204"/>
        <end position="228"/>
    </location>
</feature>
<feature type="domain" description="BHLH" evidence="7">
    <location>
        <begin position="76"/>
        <end position="130"/>
    </location>
</feature>
<dbReference type="GO" id="GO:0032525">
    <property type="term" value="P:somite rostral/caudal axis specification"/>
    <property type="evidence" value="ECO:0007669"/>
    <property type="project" value="TreeGrafter"/>
</dbReference>
<keyword evidence="4" id="KW-0804">Transcription</keyword>
<evidence type="ECO:0000256" key="5">
    <source>
        <dbReference type="ARBA" id="ARBA00023242"/>
    </source>
</evidence>
<dbReference type="CDD" id="cd18938">
    <property type="entry name" value="bHLH_TS_Mesp"/>
    <property type="match status" value="1"/>
</dbReference>
<dbReference type="InterPro" id="IPR011598">
    <property type="entry name" value="bHLH_dom"/>
</dbReference>
<keyword evidence="2" id="KW-0805">Transcription regulation</keyword>
<dbReference type="PANTHER" id="PTHR20937:SF6">
    <property type="entry name" value="MESODERM POSTERIOR PROTEIN 1"/>
    <property type="match status" value="1"/>
</dbReference>
<evidence type="ECO:0000256" key="1">
    <source>
        <dbReference type="ARBA" id="ARBA00022473"/>
    </source>
</evidence>
<dbReference type="GO" id="GO:0003007">
    <property type="term" value="P:heart morphogenesis"/>
    <property type="evidence" value="ECO:0007669"/>
    <property type="project" value="TreeGrafter"/>
</dbReference>
<dbReference type="Ensembl" id="ENSAPLT00020018596.1">
    <property type="protein sequence ID" value="ENSAPLP00020017218.1"/>
    <property type="gene ID" value="ENSAPLG00020012345.1"/>
</dbReference>
<dbReference type="GO" id="GO:0000981">
    <property type="term" value="F:DNA-binding transcription factor activity, RNA polymerase II-specific"/>
    <property type="evidence" value="ECO:0007669"/>
    <property type="project" value="TreeGrafter"/>
</dbReference>
<evidence type="ECO:0000256" key="6">
    <source>
        <dbReference type="SAM" id="MobiDB-lite"/>
    </source>
</evidence>
<dbReference type="SMART" id="SM00353">
    <property type="entry name" value="HLH"/>
    <property type="match status" value="1"/>
</dbReference>
<dbReference type="AlphaFoldDB" id="A0A8B9T8W5"/>
<dbReference type="SUPFAM" id="SSF47459">
    <property type="entry name" value="HLH, helix-loop-helix DNA-binding domain"/>
    <property type="match status" value="1"/>
</dbReference>
<reference evidence="8" key="3">
    <citation type="submission" date="2025-09" db="UniProtKB">
        <authorList>
            <consortium name="Ensembl"/>
        </authorList>
    </citation>
    <scope>IDENTIFICATION</scope>
</reference>
<dbReference type="GO" id="GO:0046983">
    <property type="term" value="F:protein dimerization activity"/>
    <property type="evidence" value="ECO:0007669"/>
    <property type="project" value="InterPro"/>
</dbReference>
<evidence type="ECO:0000259" key="7">
    <source>
        <dbReference type="PROSITE" id="PS50888"/>
    </source>
</evidence>
<evidence type="ECO:0000313" key="9">
    <source>
        <dbReference type="Proteomes" id="UP000694400"/>
    </source>
</evidence>
<dbReference type="PANTHER" id="PTHR20937">
    <property type="entry name" value="IP14615P"/>
    <property type="match status" value="1"/>
</dbReference>
<dbReference type="GO" id="GO:0001707">
    <property type="term" value="P:mesoderm formation"/>
    <property type="evidence" value="ECO:0007669"/>
    <property type="project" value="TreeGrafter"/>
</dbReference>
<dbReference type="Gene3D" id="4.10.280.10">
    <property type="entry name" value="Helix-loop-helix DNA-binding domain"/>
    <property type="match status" value="1"/>
</dbReference>
<keyword evidence="1" id="KW-0217">Developmental protein</keyword>
<dbReference type="Proteomes" id="UP000694400">
    <property type="component" value="Chromosome 12"/>
</dbReference>
<evidence type="ECO:0000256" key="2">
    <source>
        <dbReference type="ARBA" id="ARBA00023015"/>
    </source>
</evidence>
<proteinExistence type="predicted"/>
<sequence length="381" mass="39159">MFRARPQGWGWGRAGAFWGAGGSGPRSAEGRSVEGSAPMGTHLPVPPAGPETVQAGPSWGGGGAAWAGRVPGVPGGPRQSASEREKLRMRRLAQALHRLRHYLPPALAPAGQSLTKIETLRLAIRYIAHLSALLGLSEEALARRRGAAPRHCPLCPQGLGCCQPPPAPAPAPPPQTPPELGPRGGFGAEARRLPCPCCPPGSAAGELTRSRQTEGPGAGVAEPPEPLSTGLLMPRALPPRSLALCRVPDVSCLTPRQPPGPARAPHAPLPQPVPKLPCVPLFTRAKAWHKPRPSPVPAHHSGAGHCRGQRPLPITGSRGCGRASPGGSGRSALGWAQEGARVGKCPVWPPRAAGARAPCRAPCLPRAGRCAGPGAVIGSVP</sequence>
<dbReference type="InterPro" id="IPR036638">
    <property type="entry name" value="HLH_DNA-bd_sf"/>
</dbReference>
<feature type="compositionally biased region" description="Pro residues" evidence="6">
    <location>
        <begin position="166"/>
        <end position="180"/>
    </location>
</feature>
<name>A0A8B9T8W5_ANAPL</name>
<feature type="compositionally biased region" description="Gly residues" evidence="6">
    <location>
        <begin position="13"/>
        <end position="24"/>
    </location>
</feature>
<organism evidence="8 9">
    <name type="scientific">Anas platyrhynchos</name>
    <name type="common">Mallard</name>
    <name type="synonym">Anas boschas</name>
    <dbReference type="NCBI Taxonomy" id="8839"/>
    <lineage>
        <taxon>Eukaryota</taxon>
        <taxon>Metazoa</taxon>
        <taxon>Chordata</taxon>
        <taxon>Craniata</taxon>
        <taxon>Vertebrata</taxon>
        <taxon>Euteleostomi</taxon>
        <taxon>Archelosauria</taxon>
        <taxon>Archosauria</taxon>
        <taxon>Dinosauria</taxon>
        <taxon>Saurischia</taxon>
        <taxon>Theropoda</taxon>
        <taxon>Coelurosauria</taxon>
        <taxon>Aves</taxon>
        <taxon>Neognathae</taxon>
        <taxon>Galloanserae</taxon>
        <taxon>Anseriformes</taxon>
        <taxon>Anatidae</taxon>
        <taxon>Anatinae</taxon>
        <taxon>Anas</taxon>
    </lineage>
</organism>
<dbReference type="InterPro" id="IPR040259">
    <property type="entry name" value="Mesogenin/MesP"/>
</dbReference>
<accession>A0A8B9T8W5</accession>
<protein>
    <recommendedName>
        <fullName evidence="7">BHLH domain-containing protein</fullName>
    </recommendedName>
</protein>
<feature type="region of interest" description="Disordered" evidence="6">
    <location>
        <begin position="166"/>
        <end position="186"/>
    </location>
</feature>
<evidence type="ECO:0000256" key="4">
    <source>
        <dbReference type="ARBA" id="ARBA00023163"/>
    </source>
</evidence>
<feature type="compositionally biased region" description="Low complexity" evidence="6">
    <location>
        <begin position="66"/>
        <end position="80"/>
    </location>
</feature>
<evidence type="ECO:0000313" key="8">
    <source>
        <dbReference type="Ensembl" id="ENSAPLP00020017218.1"/>
    </source>
</evidence>
<feature type="region of interest" description="Disordered" evidence="6">
    <location>
        <begin position="289"/>
        <end position="333"/>
    </location>
</feature>
<feature type="region of interest" description="Disordered" evidence="6">
    <location>
        <begin position="13"/>
        <end position="86"/>
    </location>
</feature>
<dbReference type="Pfam" id="PF00010">
    <property type="entry name" value="HLH"/>
    <property type="match status" value="1"/>
</dbReference>
<dbReference type="GO" id="GO:0005634">
    <property type="term" value="C:nucleus"/>
    <property type="evidence" value="ECO:0007669"/>
    <property type="project" value="TreeGrafter"/>
</dbReference>
<keyword evidence="3" id="KW-0238">DNA-binding</keyword>
<dbReference type="PROSITE" id="PS50888">
    <property type="entry name" value="BHLH"/>
    <property type="match status" value="1"/>
</dbReference>